<dbReference type="EMBL" id="GBRH01234201">
    <property type="protein sequence ID" value="JAD63694.1"/>
    <property type="molecule type" value="Transcribed_RNA"/>
</dbReference>
<reference evidence="1" key="1">
    <citation type="submission" date="2014-09" db="EMBL/GenBank/DDBJ databases">
        <authorList>
            <person name="Magalhaes I.L.F."/>
            <person name="Oliveira U."/>
            <person name="Santos F.R."/>
            <person name="Vidigal T.H.D.A."/>
            <person name="Brescovit A.D."/>
            <person name="Santos A.J."/>
        </authorList>
    </citation>
    <scope>NUCLEOTIDE SEQUENCE</scope>
    <source>
        <tissue evidence="1">Shoot tissue taken approximately 20 cm above the soil surface</tissue>
    </source>
</reference>
<accession>A0A0A9BIB1</accession>
<proteinExistence type="predicted"/>
<name>A0A0A9BIB1_ARUDO</name>
<protein>
    <submittedName>
        <fullName evidence="1">Uncharacterized protein</fullName>
    </submittedName>
</protein>
<sequence>MDCFIWLHVMCTQECALCSGVQWLCALLYWCYDVREHHQLFC</sequence>
<organism evidence="1">
    <name type="scientific">Arundo donax</name>
    <name type="common">Giant reed</name>
    <name type="synonym">Donax arundinaceus</name>
    <dbReference type="NCBI Taxonomy" id="35708"/>
    <lineage>
        <taxon>Eukaryota</taxon>
        <taxon>Viridiplantae</taxon>
        <taxon>Streptophyta</taxon>
        <taxon>Embryophyta</taxon>
        <taxon>Tracheophyta</taxon>
        <taxon>Spermatophyta</taxon>
        <taxon>Magnoliopsida</taxon>
        <taxon>Liliopsida</taxon>
        <taxon>Poales</taxon>
        <taxon>Poaceae</taxon>
        <taxon>PACMAD clade</taxon>
        <taxon>Arundinoideae</taxon>
        <taxon>Arundineae</taxon>
        <taxon>Arundo</taxon>
    </lineage>
</organism>
<reference evidence="1" key="2">
    <citation type="journal article" date="2015" name="Data Brief">
        <title>Shoot transcriptome of the giant reed, Arundo donax.</title>
        <authorList>
            <person name="Barrero R.A."/>
            <person name="Guerrero F.D."/>
            <person name="Moolhuijzen P."/>
            <person name="Goolsby J.A."/>
            <person name="Tidwell J."/>
            <person name="Bellgard S.E."/>
            <person name="Bellgard M.I."/>
        </authorList>
    </citation>
    <scope>NUCLEOTIDE SEQUENCE</scope>
    <source>
        <tissue evidence="1">Shoot tissue taken approximately 20 cm above the soil surface</tissue>
    </source>
</reference>
<evidence type="ECO:0000313" key="1">
    <source>
        <dbReference type="EMBL" id="JAD63694.1"/>
    </source>
</evidence>
<dbReference type="AlphaFoldDB" id="A0A0A9BIB1"/>